<name>A0ABQ9GG70_9NEOP</name>
<feature type="region of interest" description="Disordered" evidence="1">
    <location>
        <begin position="75"/>
        <end position="155"/>
    </location>
</feature>
<accession>A0ABQ9GG70</accession>
<keyword evidence="2" id="KW-1133">Transmembrane helix</keyword>
<feature type="transmembrane region" description="Helical" evidence="2">
    <location>
        <begin position="269"/>
        <end position="293"/>
    </location>
</feature>
<gene>
    <name evidence="3" type="ORF">PR048_029471</name>
</gene>
<sequence length="371" mass="40202">MRGFLFKFRSCQPEGSVPKENGARKQYLVYSLFAVSSNCIRSAQHDNTSSVSAPVSLQDRPTGYRLFTRWDEIAGGTGDSRENPPTSGIVRHDSHVRKSGVSRPGIEPGSPWWEAVPAPGGRSSSSPTASPSPSGRARSARWLGAGHPPLPTHYTVEKTRNNAGACGRMPSTMDTLNVWCVNPARLTGRCGPPAPVRRRRRTGFGFAALVSRILALAPGKRDVRRRGAGGFPRGTAASPPPPHPYLVTPSPALDTSTVRGTFPSPGIGFFVFEVPMHLTFLGVMVVVVVRVLAYDRGNMGFISGLVTPGFSHVWYCVVRCRWSVGFLRDLPFSLLLHSSTAPYSPCFILIALKTLLRAIQATLLHSISVPY</sequence>
<reference evidence="3 4" key="1">
    <citation type="submission" date="2023-02" db="EMBL/GenBank/DDBJ databases">
        <title>LHISI_Scaffold_Assembly.</title>
        <authorList>
            <person name="Stuart O.P."/>
            <person name="Cleave R."/>
            <person name="Magrath M.J.L."/>
            <person name="Mikheyev A.S."/>
        </authorList>
    </citation>
    <scope>NUCLEOTIDE SEQUENCE [LARGE SCALE GENOMIC DNA]</scope>
    <source>
        <strain evidence="3">Daus_M_001</strain>
        <tissue evidence="3">Leg muscle</tissue>
    </source>
</reference>
<evidence type="ECO:0000313" key="4">
    <source>
        <dbReference type="Proteomes" id="UP001159363"/>
    </source>
</evidence>
<evidence type="ECO:0000256" key="1">
    <source>
        <dbReference type="SAM" id="MobiDB-lite"/>
    </source>
</evidence>
<dbReference type="Proteomes" id="UP001159363">
    <property type="component" value="Chromosome 12"/>
</dbReference>
<keyword evidence="2" id="KW-0472">Membrane</keyword>
<protein>
    <submittedName>
        <fullName evidence="3">Uncharacterized protein</fullName>
    </submittedName>
</protein>
<evidence type="ECO:0000256" key="2">
    <source>
        <dbReference type="SAM" id="Phobius"/>
    </source>
</evidence>
<keyword evidence="4" id="KW-1185">Reference proteome</keyword>
<organism evidence="3 4">
    <name type="scientific">Dryococelus australis</name>
    <dbReference type="NCBI Taxonomy" id="614101"/>
    <lineage>
        <taxon>Eukaryota</taxon>
        <taxon>Metazoa</taxon>
        <taxon>Ecdysozoa</taxon>
        <taxon>Arthropoda</taxon>
        <taxon>Hexapoda</taxon>
        <taxon>Insecta</taxon>
        <taxon>Pterygota</taxon>
        <taxon>Neoptera</taxon>
        <taxon>Polyneoptera</taxon>
        <taxon>Phasmatodea</taxon>
        <taxon>Verophasmatodea</taxon>
        <taxon>Anareolatae</taxon>
        <taxon>Phasmatidae</taxon>
        <taxon>Eurycanthinae</taxon>
        <taxon>Dryococelus</taxon>
    </lineage>
</organism>
<keyword evidence="2" id="KW-0812">Transmembrane</keyword>
<feature type="region of interest" description="Disordered" evidence="1">
    <location>
        <begin position="224"/>
        <end position="243"/>
    </location>
</feature>
<dbReference type="EMBL" id="JARBHB010000013">
    <property type="protein sequence ID" value="KAJ8870449.1"/>
    <property type="molecule type" value="Genomic_DNA"/>
</dbReference>
<evidence type="ECO:0000313" key="3">
    <source>
        <dbReference type="EMBL" id="KAJ8870449.1"/>
    </source>
</evidence>
<comment type="caution">
    <text evidence="3">The sequence shown here is derived from an EMBL/GenBank/DDBJ whole genome shotgun (WGS) entry which is preliminary data.</text>
</comment>
<proteinExistence type="predicted"/>
<feature type="compositionally biased region" description="Low complexity" evidence="1">
    <location>
        <begin position="117"/>
        <end position="141"/>
    </location>
</feature>